<organism evidence="7 8">
    <name type="scientific">Amphiprion percula</name>
    <name type="common">Orange clownfish</name>
    <name type="synonym">Lutjanus percula</name>
    <dbReference type="NCBI Taxonomy" id="161767"/>
    <lineage>
        <taxon>Eukaryota</taxon>
        <taxon>Metazoa</taxon>
        <taxon>Chordata</taxon>
        <taxon>Craniata</taxon>
        <taxon>Vertebrata</taxon>
        <taxon>Euteleostomi</taxon>
        <taxon>Actinopterygii</taxon>
        <taxon>Neopterygii</taxon>
        <taxon>Teleostei</taxon>
        <taxon>Neoteleostei</taxon>
        <taxon>Acanthomorphata</taxon>
        <taxon>Ovalentaria</taxon>
        <taxon>Pomacentridae</taxon>
        <taxon>Amphiprion</taxon>
    </lineage>
</organism>
<accession>A0A3P8SB27</accession>
<evidence type="ECO:0000256" key="5">
    <source>
        <dbReference type="ARBA" id="ARBA00023268"/>
    </source>
</evidence>
<dbReference type="GO" id="GO:0006003">
    <property type="term" value="P:fructose 2,6-bisphosphate metabolic process"/>
    <property type="evidence" value="ECO:0007669"/>
    <property type="project" value="InterPro"/>
</dbReference>
<dbReference type="AlphaFoldDB" id="A0A3P8SB27"/>
<evidence type="ECO:0000313" key="8">
    <source>
        <dbReference type="Proteomes" id="UP000265080"/>
    </source>
</evidence>
<dbReference type="InterPro" id="IPR027417">
    <property type="entry name" value="P-loop_NTPase"/>
</dbReference>
<dbReference type="Gene3D" id="3.40.50.1240">
    <property type="entry name" value="Phosphoglycerate mutase-like"/>
    <property type="match status" value="1"/>
</dbReference>
<dbReference type="PANTHER" id="PTHR10606">
    <property type="entry name" value="6-PHOSPHOFRUCTO-2-KINASE/FRUCTOSE-2,6-BISPHOSPHATASE"/>
    <property type="match status" value="1"/>
</dbReference>
<feature type="domain" description="6-phosphofructo-2-kinase" evidence="6">
    <location>
        <begin position="10"/>
        <end position="61"/>
    </location>
</feature>
<proteinExistence type="inferred from homology"/>
<dbReference type="InterPro" id="IPR029033">
    <property type="entry name" value="His_PPase_superfam"/>
</dbReference>
<dbReference type="CDD" id="cd07067">
    <property type="entry name" value="HP_PGM_like"/>
    <property type="match status" value="1"/>
</dbReference>
<dbReference type="STRING" id="161767.ENSAPEP00000008844"/>
<dbReference type="SUPFAM" id="SSF53254">
    <property type="entry name" value="Phosphoglycerate mutase-like"/>
    <property type="match status" value="1"/>
</dbReference>
<evidence type="ECO:0000256" key="3">
    <source>
        <dbReference type="ARBA" id="ARBA00022801"/>
    </source>
</evidence>
<reference evidence="7" key="3">
    <citation type="submission" date="2025-09" db="UniProtKB">
        <authorList>
            <consortium name="Ensembl"/>
        </authorList>
    </citation>
    <scope>IDENTIFICATION</scope>
</reference>
<dbReference type="GO" id="GO:0004331">
    <property type="term" value="F:fructose-2,6-bisphosphate 2-phosphatase activity"/>
    <property type="evidence" value="ECO:0007669"/>
    <property type="project" value="TreeGrafter"/>
</dbReference>
<dbReference type="PRINTS" id="PR00991">
    <property type="entry name" value="6PFRUCTKNASE"/>
</dbReference>
<dbReference type="Pfam" id="PF00300">
    <property type="entry name" value="His_Phos_1"/>
    <property type="match status" value="1"/>
</dbReference>
<dbReference type="PANTHER" id="PTHR10606:SF15">
    <property type="entry name" value="6-PHOSPHOFRUCTO-2-KINASE_FRUCTOSE-2,6-BISPHOSPHATASE 1"/>
    <property type="match status" value="1"/>
</dbReference>
<dbReference type="Ensembl" id="ENSAPET00000009092.1">
    <property type="protein sequence ID" value="ENSAPEP00000008844.1"/>
    <property type="gene ID" value="ENSAPEG00000006325.1"/>
</dbReference>
<dbReference type="GO" id="GO:0006000">
    <property type="term" value="P:fructose metabolic process"/>
    <property type="evidence" value="ECO:0007669"/>
    <property type="project" value="InterPro"/>
</dbReference>
<keyword evidence="3" id="KW-0378">Hydrolase</keyword>
<protein>
    <recommendedName>
        <fullName evidence="6">6-phosphofructo-2-kinase domain-containing protein</fullName>
    </recommendedName>
</protein>
<keyword evidence="5" id="KW-0511">Multifunctional enzyme</keyword>
<dbReference type="Gene3D" id="3.40.50.300">
    <property type="entry name" value="P-loop containing nucleotide triphosphate hydrolases"/>
    <property type="match status" value="1"/>
</dbReference>
<evidence type="ECO:0000313" key="7">
    <source>
        <dbReference type="Ensembl" id="ENSAPEP00000008844.1"/>
    </source>
</evidence>
<evidence type="ECO:0000256" key="1">
    <source>
        <dbReference type="ARBA" id="ARBA00008408"/>
    </source>
</evidence>
<dbReference type="GO" id="GO:0043540">
    <property type="term" value="C:6-phosphofructo-2-kinase/fructose-2,6-biphosphatase complex"/>
    <property type="evidence" value="ECO:0007669"/>
    <property type="project" value="TreeGrafter"/>
</dbReference>
<dbReference type="GO" id="GO:0005524">
    <property type="term" value="F:ATP binding"/>
    <property type="evidence" value="ECO:0007669"/>
    <property type="project" value="UniProtKB-KW"/>
</dbReference>
<keyword evidence="4" id="KW-0067">ATP-binding</keyword>
<sequence length="324" mass="37103">CFMIFDSCQLCQVGVFNATNTTPKLRDVILSVAKEKGYKVFFVESICDNPEIIAENIKQVNHYMVNWVQDHIQSRISRIVYYLMNIHVMPCSIYQRCHGESELNLVGRIGEDSGLSRRSTKFCISNLKVWTSHMKRTIHMAEVLEVQYKQRKALNEIDTGICEEMMYEEIQENYPEEFEHLVQRLEPVIMDLEGQNVLVICHQAVMRFLLAYVLDKSAGELPYLKCPLHSFPTFTGMCSPVFIHRNTDSAHNGTHPEKLPVLLFGRAQHLIHLGSKAVTRTRRHPLYRSDPNEQNQTRVAAAPKPQQLLSASVVGLEGRAIKCS</sequence>
<dbReference type="InterPro" id="IPR013079">
    <property type="entry name" value="6Phosfructo_kin"/>
</dbReference>
<reference evidence="7 8" key="1">
    <citation type="submission" date="2018-03" db="EMBL/GenBank/DDBJ databases">
        <title>Finding Nemo's genes: A chromosome-scale reference assembly of the genome of the orange clownfish Amphiprion percula.</title>
        <authorList>
            <person name="Lehmann R."/>
        </authorList>
    </citation>
    <scope>NUCLEOTIDE SEQUENCE</scope>
</reference>
<dbReference type="InterPro" id="IPR003094">
    <property type="entry name" value="6Pfruct_kin"/>
</dbReference>
<reference evidence="7" key="2">
    <citation type="submission" date="2025-08" db="UniProtKB">
        <authorList>
            <consortium name="Ensembl"/>
        </authorList>
    </citation>
    <scope>IDENTIFICATION</scope>
</reference>
<dbReference type="SUPFAM" id="SSF52540">
    <property type="entry name" value="P-loop containing nucleoside triphosphate hydrolases"/>
    <property type="match status" value="1"/>
</dbReference>
<dbReference type="InterPro" id="IPR013078">
    <property type="entry name" value="His_Pase_superF_clade-1"/>
</dbReference>
<name>A0A3P8SB27_AMPPE</name>
<keyword evidence="2" id="KW-0547">Nucleotide-binding</keyword>
<dbReference type="Pfam" id="PF01591">
    <property type="entry name" value="6PF2K"/>
    <property type="match status" value="1"/>
</dbReference>
<dbReference type="Proteomes" id="UP000265080">
    <property type="component" value="Chromosome 20"/>
</dbReference>
<dbReference type="GeneTree" id="ENSGT00950000182835"/>
<comment type="similarity">
    <text evidence="1">In the C-terminal section; belongs to the phosphoglycerate mutase family.</text>
</comment>
<evidence type="ECO:0000256" key="2">
    <source>
        <dbReference type="ARBA" id="ARBA00022741"/>
    </source>
</evidence>
<dbReference type="GO" id="GO:0003873">
    <property type="term" value="F:6-phosphofructo-2-kinase activity"/>
    <property type="evidence" value="ECO:0007669"/>
    <property type="project" value="InterPro"/>
</dbReference>
<evidence type="ECO:0000259" key="6">
    <source>
        <dbReference type="Pfam" id="PF01591"/>
    </source>
</evidence>
<keyword evidence="8" id="KW-1185">Reference proteome</keyword>
<evidence type="ECO:0000256" key="4">
    <source>
        <dbReference type="ARBA" id="ARBA00022840"/>
    </source>
</evidence>